<dbReference type="Gene3D" id="1.20.1280.50">
    <property type="match status" value="1"/>
</dbReference>
<protein>
    <recommendedName>
        <fullName evidence="3">F-box domain-containing protein</fullName>
    </recommendedName>
</protein>
<gene>
    <name evidence="1" type="ORF">PsYK624_050930</name>
</gene>
<evidence type="ECO:0000313" key="2">
    <source>
        <dbReference type="Proteomes" id="UP000703269"/>
    </source>
</evidence>
<dbReference type="AlphaFoldDB" id="A0A9P3LBY1"/>
<dbReference type="OrthoDB" id="3193283at2759"/>
<organism evidence="1 2">
    <name type="scientific">Phanerochaete sordida</name>
    <dbReference type="NCBI Taxonomy" id="48140"/>
    <lineage>
        <taxon>Eukaryota</taxon>
        <taxon>Fungi</taxon>
        <taxon>Dikarya</taxon>
        <taxon>Basidiomycota</taxon>
        <taxon>Agaricomycotina</taxon>
        <taxon>Agaricomycetes</taxon>
        <taxon>Polyporales</taxon>
        <taxon>Phanerochaetaceae</taxon>
        <taxon>Phanerochaete</taxon>
    </lineage>
</organism>
<proteinExistence type="predicted"/>
<accession>A0A9P3LBY1</accession>
<name>A0A9P3LBY1_9APHY</name>
<reference evidence="1 2" key="1">
    <citation type="submission" date="2021-08" db="EMBL/GenBank/DDBJ databases">
        <title>Draft Genome Sequence of Phanerochaete sordida strain YK-624.</title>
        <authorList>
            <person name="Mori T."/>
            <person name="Dohra H."/>
            <person name="Suzuki T."/>
            <person name="Kawagishi H."/>
            <person name="Hirai H."/>
        </authorList>
    </citation>
    <scope>NUCLEOTIDE SEQUENCE [LARGE SCALE GENOMIC DNA]</scope>
    <source>
        <strain evidence="1 2">YK-624</strain>
    </source>
</reference>
<dbReference type="EMBL" id="BPQB01000011">
    <property type="protein sequence ID" value="GJE89004.1"/>
    <property type="molecule type" value="Genomic_DNA"/>
</dbReference>
<evidence type="ECO:0000313" key="1">
    <source>
        <dbReference type="EMBL" id="GJE89004.1"/>
    </source>
</evidence>
<keyword evidence="2" id="KW-1185">Reference proteome</keyword>
<sequence length="583" mass="64834">MTTISDIDKALHGLLDAINSWNHSGYRKLAEDELVANAKTREADVLKLDGLLESCTQVHKQLYRVRAHVVAELNSYVAVDRLPDDVLALVFEHHDQDALYFRKYNGRRDQWPIHPTITVSSVCARWRAVALAHPVLWSRIDLHASQAHVGLLVERAKCHPMRLILCDDDNGTSWSKEFTDTRVMAEVLKAHLSRVWSLDINLRSAPGYLIDILINTQAPLLEELSLARLSLCGTIFGGVALQVRKLSLRDVKITWTSGLFANLSSLSVSGKGILFEPETDICNLLRLSPHLESLCLKNCQHWESALMLHEHPCTPRTELARLHTLTLALPIKIIHHVLSSFGTPSLHSVVLTPDDIYIENDSWNLSPRLPWLPSLCTPGMLPRALFAPLAHVHATALEQQAAGRFRHKLESTVRAASVDDTHTFVLSWTLSDDVPERIHAAAAAIADNLTTHYLSAATRALTLSSGFARRDHTLAPLLRAHALRTLTLEGRAAARSVLAAAFVEGAAASVRADLRELVLRCLEVDQDALRTVLAWCRMPDRRLERMAFEDVKFMPSREAVEGILDELRGVVPCVYVSGAIEAP</sequence>
<evidence type="ECO:0008006" key="3">
    <source>
        <dbReference type="Google" id="ProtNLM"/>
    </source>
</evidence>
<comment type="caution">
    <text evidence="1">The sequence shown here is derived from an EMBL/GenBank/DDBJ whole genome shotgun (WGS) entry which is preliminary data.</text>
</comment>
<dbReference type="Proteomes" id="UP000703269">
    <property type="component" value="Unassembled WGS sequence"/>
</dbReference>